<comment type="subcellular location">
    <subcellularLocation>
        <location evidence="1">Nucleus</location>
    </subcellularLocation>
</comment>
<feature type="transmembrane region" description="Helical" evidence="4">
    <location>
        <begin position="69"/>
        <end position="88"/>
    </location>
</feature>
<keyword evidence="4" id="KW-0812">Transmembrane</keyword>
<dbReference type="PANTHER" id="PTHR10917:SF0">
    <property type="entry name" value="DNA-DIRECTED RNA POLYMERASES I, II, AND III SUBUNIT RPABC3"/>
    <property type="match status" value="1"/>
</dbReference>
<feature type="transmembrane region" description="Helical" evidence="4">
    <location>
        <begin position="13"/>
        <end position="33"/>
    </location>
</feature>
<protein>
    <submittedName>
        <fullName evidence="5">RNA polymerase</fullName>
    </submittedName>
</protein>
<dbReference type="SMART" id="SM00658">
    <property type="entry name" value="RPOL8c"/>
    <property type="match status" value="1"/>
</dbReference>
<evidence type="ECO:0000256" key="2">
    <source>
        <dbReference type="ARBA" id="ARBA00008912"/>
    </source>
</evidence>
<organism evidence="5 6">
    <name type="scientific">Paratrimastix pyriformis</name>
    <dbReference type="NCBI Taxonomy" id="342808"/>
    <lineage>
        <taxon>Eukaryota</taxon>
        <taxon>Metamonada</taxon>
        <taxon>Preaxostyla</taxon>
        <taxon>Paratrimastigidae</taxon>
        <taxon>Paratrimastix</taxon>
    </lineage>
</organism>
<reference evidence="5" key="1">
    <citation type="journal article" date="2022" name="bioRxiv">
        <title>Genomics of Preaxostyla Flagellates Illuminates Evolutionary Transitions and the Path Towards Mitochondrial Loss.</title>
        <authorList>
            <person name="Novak L.V.F."/>
            <person name="Treitli S.C."/>
            <person name="Pyrih J."/>
            <person name="Halakuc P."/>
            <person name="Pipaliya S.V."/>
            <person name="Vacek V."/>
            <person name="Brzon O."/>
            <person name="Soukal P."/>
            <person name="Eme L."/>
            <person name="Dacks J.B."/>
            <person name="Karnkowska A."/>
            <person name="Elias M."/>
            <person name="Hampl V."/>
        </authorList>
    </citation>
    <scope>NUCLEOTIDE SEQUENCE</scope>
    <source>
        <strain evidence="5">RCP-MX</strain>
    </source>
</reference>
<keyword evidence="4" id="KW-1133">Transmembrane helix</keyword>
<dbReference type="Pfam" id="PF03870">
    <property type="entry name" value="RNA_pol_Rpb8"/>
    <property type="match status" value="1"/>
</dbReference>
<accession>A0ABQ8UP68</accession>
<keyword evidence="6" id="KW-1185">Reference proteome</keyword>
<evidence type="ECO:0000256" key="3">
    <source>
        <dbReference type="ARBA" id="ARBA00023242"/>
    </source>
</evidence>
<dbReference type="Gene3D" id="2.40.50.140">
    <property type="entry name" value="Nucleic acid-binding proteins"/>
    <property type="match status" value="1"/>
</dbReference>
<dbReference type="InterPro" id="IPR012340">
    <property type="entry name" value="NA-bd_OB-fold"/>
</dbReference>
<evidence type="ECO:0000313" key="5">
    <source>
        <dbReference type="EMBL" id="KAJ4460236.1"/>
    </source>
</evidence>
<sequence>MSQIFPISFLLDAFLSLSVFFLGLAILITVVLSGRFTQQLLIMVVSCGILAIVGSFTAFAIPGALLTPLMTQVVLFYLVFVVLSCWLIRSRLVDKDPGGKKFPNVSRIVCQGENYDLQLRLDYASHIYNLDPQPPANKFTFALAKSLQLPDGSHLDDQYEYVMSGRVFKITTPSAQQIAVYASFGGLLMELIGIVSQLRTIEHDQHIYLLIRKIQG</sequence>
<keyword evidence="3" id="KW-0539">Nucleus</keyword>
<evidence type="ECO:0000256" key="1">
    <source>
        <dbReference type="ARBA" id="ARBA00004123"/>
    </source>
</evidence>
<dbReference type="PANTHER" id="PTHR10917">
    <property type="entry name" value="DNA-DIRECTED RNA POLYMERASES I, II, AND III SUBUNIT RPABC3"/>
    <property type="match status" value="1"/>
</dbReference>
<gene>
    <name evidence="5" type="ORF">PAPYR_3626</name>
</gene>
<comment type="similarity">
    <text evidence="2">Belongs to the eukaryotic RPB8 RNA polymerase subunit family.</text>
</comment>
<dbReference type="SUPFAM" id="SSF50249">
    <property type="entry name" value="Nucleic acid-binding proteins"/>
    <property type="match status" value="1"/>
</dbReference>
<keyword evidence="4" id="KW-0472">Membrane</keyword>
<dbReference type="Proteomes" id="UP001141327">
    <property type="component" value="Unassembled WGS sequence"/>
</dbReference>
<name>A0ABQ8UP68_9EUKA</name>
<comment type="caution">
    <text evidence="5">The sequence shown here is derived from an EMBL/GenBank/DDBJ whole genome shotgun (WGS) entry which is preliminary data.</text>
</comment>
<evidence type="ECO:0000256" key="4">
    <source>
        <dbReference type="SAM" id="Phobius"/>
    </source>
</evidence>
<feature type="transmembrane region" description="Helical" evidence="4">
    <location>
        <begin position="40"/>
        <end position="63"/>
    </location>
</feature>
<proteinExistence type="inferred from homology"/>
<dbReference type="InterPro" id="IPR005570">
    <property type="entry name" value="RPABC3"/>
</dbReference>
<dbReference type="EMBL" id="JAPMOS010000014">
    <property type="protein sequence ID" value="KAJ4460236.1"/>
    <property type="molecule type" value="Genomic_DNA"/>
</dbReference>
<evidence type="ECO:0000313" key="6">
    <source>
        <dbReference type="Proteomes" id="UP001141327"/>
    </source>
</evidence>